<proteinExistence type="inferred from homology"/>
<dbReference type="PANTHER" id="PTHR31321">
    <property type="entry name" value="ACYL-COA THIOESTER HYDROLASE YBHC-RELATED"/>
    <property type="match status" value="1"/>
</dbReference>
<reference evidence="7" key="1">
    <citation type="submission" date="2020-05" db="EMBL/GenBank/DDBJ databases">
        <title>WGS assembly of Panicum virgatum.</title>
        <authorList>
            <person name="Lovell J.T."/>
            <person name="Jenkins J."/>
            <person name="Shu S."/>
            <person name="Juenger T.E."/>
            <person name="Schmutz J."/>
        </authorList>
    </citation>
    <scope>NUCLEOTIDE SEQUENCE</scope>
    <source>
        <strain evidence="7">AP13</strain>
    </source>
</reference>
<dbReference type="PANTHER" id="PTHR31321:SF80">
    <property type="entry name" value="PECTINESTERASE"/>
    <property type="match status" value="1"/>
</dbReference>
<dbReference type="InterPro" id="IPR011050">
    <property type="entry name" value="Pectin_lyase_fold/virulence"/>
</dbReference>
<comment type="caution">
    <text evidence="7">The sequence shown here is derived from an EMBL/GenBank/DDBJ whole genome shotgun (WGS) entry which is preliminary data.</text>
</comment>
<dbReference type="EMBL" id="CM029046">
    <property type="protein sequence ID" value="KAG2590320.1"/>
    <property type="molecule type" value="Genomic_DNA"/>
</dbReference>
<dbReference type="GO" id="GO:0030599">
    <property type="term" value="F:pectinesterase activity"/>
    <property type="evidence" value="ECO:0007669"/>
    <property type="project" value="UniProtKB-EC"/>
</dbReference>
<dbReference type="AlphaFoldDB" id="A0A8T0RXP2"/>
<protein>
    <recommendedName>
        <fullName evidence="3">pectinesterase</fullName>
        <ecNumber evidence="3">3.1.1.11</ecNumber>
    </recommendedName>
</protein>
<keyword evidence="4" id="KW-0378">Hydrolase</keyword>
<evidence type="ECO:0000313" key="8">
    <source>
        <dbReference type="Proteomes" id="UP000823388"/>
    </source>
</evidence>
<dbReference type="GO" id="GO:0045490">
    <property type="term" value="P:pectin catabolic process"/>
    <property type="evidence" value="ECO:0007669"/>
    <property type="project" value="TreeGrafter"/>
</dbReference>
<dbReference type="InterPro" id="IPR000070">
    <property type="entry name" value="Pectinesterase_cat"/>
</dbReference>
<evidence type="ECO:0000256" key="4">
    <source>
        <dbReference type="ARBA" id="ARBA00022801"/>
    </source>
</evidence>
<evidence type="ECO:0000256" key="1">
    <source>
        <dbReference type="ARBA" id="ARBA00005184"/>
    </source>
</evidence>
<comment type="pathway">
    <text evidence="1">Glycan metabolism; pectin degradation; 2-dehydro-3-deoxy-D-gluconate from pectin: step 1/5.</text>
</comment>
<keyword evidence="5" id="KW-0063">Aspartyl esterase</keyword>
<dbReference type="EC" id="3.1.1.11" evidence="3"/>
<name>A0A8T0RXP2_PANVG</name>
<evidence type="ECO:0000256" key="2">
    <source>
        <dbReference type="ARBA" id="ARBA00008891"/>
    </source>
</evidence>
<evidence type="ECO:0000259" key="6">
    <source>
        <dbReference type="Pfam" id="PF01095"/>
    </source>
</evidence>
<dbReference type="GO" id="GO:0042545">
    <property type="term" value="P:cell wall modification"/>
    <property type="evidence" value="ECO:0007669"/>
    <property type="project" value="InterPro"/>
</dbReference>
<evidence type="ECO:0000256" key="3">
    <source>
        <dbReference type="ARBA" id="ARBA00013229"/>
    </source>
</evidence>
<accession>A0A8T0RXP2</accession>
<dbReference type="InterPro" id="IPR012334">
    <property type="entry name" value="Pectin_lyas_fold"/>
</dbReference>
<comment type="similarity">
    <text evidence="2">Belongs to the pectinesterase family.</text>
</comment>
<sequence>MVYICRSDERVLTVTVDQSGKGNYTRIQDAINAVPVPGSSSEKVVVNKSKISLIGMSASSTIVTWSGKWTTYGESATLSVLASDFVAGNITFQNTYGRGTPALAARVTRDRAAFYGCRFVSYQDTILDDKGLHYYSDCYAQGATDFIFGPGKAFFEKCHLHSTSTEHGAFTAQGRPAASENSGFSFVECSLTGVEASKSILGRPWRAYALVVFARCNISNTVDPVGWNNWDTPTNERTAFFGQFQCYGEGSKTDGRVNWTHNHLSPAEAKPFLTKEAWVDGKDWIK</sequence>
<dbReference type="Proteomes" id="UP000823388">
    <property type="component" value="Chromosome 5N"/>
</dbReference>
<keyword evidence="8" id="KW-1185">Reference proteome</keyword>
<organism evidence="7 8">
    <name type="scientific">Panicum virgatum</name>
    <name type="common">Blackwell switchgrass</name>
    <dbReference type="NCBI Taxonomy" id="38727"/>
    <lineage>
        <taxon>Eukaryota</taxon>
        <taxon>Viridiplantae</taxon>
        <taxon>Streptophyta</taxon>
        <taxon>Embryophyta</taxon>
        <taxon>Tracheophyta</taxon>
        <taxon>Spermatophyta</taxon>
        <taxon>Magnoliopsida</taxon>
        <taxon>Liliopsida</taxon>
        <taxon>Poales</taxon>
        <taxon>Poaceae</taxon>
        <taxon>PACMAD clade</taxon>
        <taxon>Panicoideae</taxon>
        <taxon>Panicodae</taxon>
        <taxon>Paniceae</taxon>
        <taxon>Panicinae</taxon>
        <taxon>Panicum</taxon>
        <taxon>Panicum sect. Hiantes</taxon>
    </lineage>
</organism>
<gene>
    <name evidence="7" type="ORF">PVAP13_5NG275000</name>
</gene>
<feature type="domain" description="Pectinesterase catalytic" evidence="6">
    <location>
        <begin position="14"/>
        <end position="275"/>
    </location>
</feature>
<dbReference type="SUPFAM" id="SSF51126">
    <property type="entry name" value="Pectin lyase-like"/>
    <property type="match status" value="1"/>
</dbReference>
<dbReference type="Pfam" id="PF01095">
    <property type="entry name" value="Pectinesterase"/>
    <property type="match status" value="1"/>
</dbReference>
<evidence type="ECO:0000313" key="7">
    <source>
        <dbReference type="EMBL" id="KAG2590320.1"/>
    </source>
</evidence>
<dbReference type="Gene3D" id="2.160.20.10">
    <property type="entry name" value="Single-stranded right-handed beta-helix, Pectin lyase-like"/>
    <property type="match status" value="1"/>
</dbReference>
<evidence type="ECO:0000256" key="5">
    <source>
        <dbReference type="ARBA" id="ARBA00023085"/>
    </source>
</evidence>